<feature type="compositionally biased region" description="Low complexity" evidence="1">
    <location>
        <begin position="155"/>
        <end position="169"/>
    </location>
</feature>
<dbReference type="EMBL" id="MU006354">
    <property type="protein sequence ID" value="KAF2845105.1"/>
    <property type="molecule type" value="Genomic_DNA"/>
</dbReference>
<feature type="compositionally biased region" description="Polar residues" evidence="1">
    <location>
        <begin position="174"/>
        <end position="184"/>
    </location>
</feature>
<feature type="compositionally biased region" description="Low complexity" evidence="1">
    <location>
        <begin position="19"/>
        <end position="33"/>
    </location>
</feature>
<feature type="compositionally biased region" description="Pro residues" evidence="1">
    <location>
        <begin position="143"/>
        <end position="154"/>
    </location>
</feature>
<reference evidence="2" key="1">
    <citation type="submission" date="2020-01" db="EMBL/GenBank/DDBJ databases">
        <authorList>
            <consortium name="DOE Joint Genome Institute"/>
            <person name="Haridas S."/>
            <person name="Albert R."/>
            <person name="Binder M."/>
            <person name="Bloem J."/>
            <person name="Labutti K."/>
            <person name="Salamov A."/>
            <person name="Andreopoulos B."/>
            <person name="Baker S.E."/>
            <person name="Barry K."/>
            <person name="Bills G."/>
            <person name="Bluhm B.H."/>
            <person name="Cannon C."/>
            <person name="Castanera R."/>
            <person name="Culley D.E."/>
            <person name="Daum C."/>
            <person name="Ezra D."/>
            <person name="Gonzalez J.B."/>
            <person name="Henrissat B."/>
            <person name="Kuo A."/>
            <person name="Liang C."/>
            <person name="Lipzen A."/>
            <person name="Lutzoni F."/>
            <person name="Magnuson J."/>
            <person name="Mondo S."/>
            <person name="Nolan M."/>
            <person name="Ohm R."/>
            <person name="Pangilinan J."/>
            <person name="Park H.-J."/>
            <person name="Ramirez L."/>
            <person name="Alfaro M."/>
            <person name="Sun H."/>
            <person name="Tritt A."/>
            <person name="Yoshinaga Y."/>
            <person name="Zwiers L.-H."/>
            <person name="Turgeon B.G."/>
            <person name="Goodwin S.B."/>
            <person name="Spatafora J.W."/>
            <person name="Crous P.W."/>
            <person name="Grigoriev I.V."/>
        </authorList>
    </citation>
    <scope>NUCLEOTIDE SEQUENCE</scope>
    <source>
        <strain evidence="2">IPT5</strain>
    </source>
</reference>
<keyword evidence="3" id="KW-1185">Reference proteome</keyword>
<evidence type="ECO:0000256" key="1">
    <source>
        <dbReference type="SAM" id="MobiDB-lite"/>
    </source>
</evidence>
<dbReference type="AlphaFoldDB" id="A0A6A7ASM3"/>
<name>A0A6A7ASM3_9PLEO</name>
<proteinExistence type="predicted"/>
<evidence type="ECO:0000313" key="3">
    <source>
        <dbReference type="Proteomes" id="UP000799423"/>
    </source>
</evidence>
<gene>
    <name evidence="2" type="ORF">T440DRAFT_511814</name>
</gene>
<feature type="region of interest" description="Disordered" evidence="1">
    <location>
        <begin position="143"/>
        <end position="213"/>
    </location>
</feature>
<sequence>MQTIPPHSHPPEPHLPFDSCPAAAPARCSPPARGGSHESMATRDSPSCARPNDDVARHSPQTRVPSAPPVPTLPSADQSAVQCNVMYRGGHVVLRVEHLVRHMSQAQRGAADGRQEQGHACTSYAQHTSVHVPFNLAIPSPPLPNTSNPTPAPPITIASAGSSNDASGSPMLMSCTTQPSTIHPSPQRCALPRDLDPTSTLPARPIAPQLPQK</sequence>
<organism evidence="2 3">
    <name type="scientific">Plenodomus tracheiphilus IPT5</name>
    <dbReference type="NCBI Taxonomy" id="1408161"/>
    <lineage>
        <taxon>Eukaryota</taxon>
        <taxon>Fungi</taxon>
        <taxon>Dikarya</taxon>
        <taxon>Ascomycota</taxon>
        <taxon>Pezizomycotina</taxon>
        <taxon>Dothideomycetes</taxon>
        <taxon>Pleosporomycetidae</taxon>
        <taxon>Pleosporales</taxon>
        <taxon>Pleosporineae</taxon>
        <taxon>Leptosphaeriaceae</taxon>
        <taxon>Plenodomus</taxon>
    </lineage>
</organism>
<feature type="region of interest" description="Disordered" evidence="1">
    <location>
        <begin position="1"/>
        <end position="76"/>
    </location>
</feature>
<evidence type="ECO:0000313" key="2">
    <source>
        <dbReference type="EMBL" id="KAF2845105.1"/>
    </source>
</evidence>
<dbReference type="Proteomes" id="UP000799423">
    <property type="component" value="Unassembled WGS sequence"/>
</dbReference>
<accession>A0A6A7ASM3</accession>
<protein>
    <submittedName>
        <fullName evidence="2">Uncharacterized protein</fullName>
    </submittedName>
</protein>